<evidence type="ECO:0000256" key="1">
    <source>
        <dbReference type="ARBA" id="ARBA00006139"/>
    </source>
</evidence>
<dbReference type="PANTHER" id="PTHR33695:SF1">
    <property type="entry name" value="LIPOPROTEIN SIGNAL PEPTIDASE"/>
    <property type="match status" value="1"/>
</dbReference>
<dbReference type="InterPro" id="IPR001872">
    <property type="entry name" value="Peptidase_A8"/>
</dbReference>
<accession>A0ABX4EET3</accession>
<keyword evidence="7 9" id="KW-1133">Transmembrane helix</keyword>
<dbReference type="EC" id="3.4.23.36" evidence="9"/>
<dbReference type="EMBL" id="NPJF01000064">
    <property type="protein sequence ID" value="OYP53605.1"/>
    <property type="molecule type" value="Genomic_DNA"/>
</dbReference>
<feature type="transmembrane region" description="Helical" evidence="9">
    <location>
        <begin position="111"/>
        <end position="131"/>
    </location>
</feature>
<keyword evidence="2 9" id="KW-1003">Cell membrane</keyword>
<keyword evidence="11" id="KW-0449">Lipoprotein</keyword>
<dbReference type="HAMAP" id="MF_00161">
    <property type="entry name" value="LspA"/>
    <property type="match status" value="1"/>
</dbReference>
<name>A0ABX4EET3_SEGBR</name>
<gene>
    <name evidence="9" type="primary">lspA</name>
    <name evidence="11" type="ORF">CIK91_12575</name>
</gene>
<dbReference type="PANTHER" id="PTHR33695">
    <property type="entry name" value="LIPOPROTEIN SIGNAL PEPTIDASE"/>
    <property type="match status" value="1"/>
</dbReference>
<dbReference type="Proteomes" id="UP000216189">
    <property type="component" value="Unassembled WGS sequence"/>
</dbReference>
<evidence type="ECO:0000256" key="7">
    <source>
        <dbReference type="ARBA" id="ARBA00022989"/>
    </source>
</evidence>
<comment type="catalytic activity">
    <reaction evidence="9">
        <text>Release of signal peptides from bacterial membrane prolipoproteins. Hydrolyzes -Xaa-Yaa-Zaa-|-(S,diacylglyceryl)Cys-, in which Xaa is hydrophobic (preferably Leu), and Yaa (Ala or Ser) and Zaa (Gly or Ala) have small, neutral side chains.</text>
        <dbReference type="EC" id="3.4.23.36"/>
    </reaction>
</comment>
<dbReference type="Pfam" id="PF01252">
    <property type="entry name" value="Peptidase_A8"/>
    <property type="match status" value="1"/>
</dbReference>
<comment type="similarity">
    <text evidence="1 9 10">Belongs to the peptidase A8 family.</text>
</comment>
<feature type="transmembrane region" description="Helical" evidence="9">
    <location>
        <begin position="174"/>
        <end position="193"/>
    </location>
</feature>
<sequence>MKNHKGWLAILIVVISLIIDQVIKINVKTSMSLGESIRITDWFYINFIENNGMAWGMTFFNKMVLSLFRLVAISLIGYYLYGQIKKNARLRYVVCLALILAGAFGNMVDSMFYGLIFNASSPYYVSYFVPFGQGYSSFLLGKVVDMFYFPLIVATWPDWFPFWGGEEFVFFSPVFNYADACVSVGVISILLFCRKDLDDLSTSFSTKRNKKNPVTEEDK</sequence>
<keyword evidence="5 9" id="KW-0064">Aspartyl protease</keyword>
<keyword evidence="4 9" id="KW-0812">Transmembrane</keyword>
<feature type="active site" evidence="9">
    <location>
        <position position="179"/>
    </location>
</feature>
<evidence type="ECO:0000313" key="11">
    <source>
        <dbReference type="EMBL" id="OYP53605.1"/>
    </source>
</evidence>
<feature type="transmembrane region" description="Helical" evidence="9">
    <location>
        <begin position="143"/>
        <end position="162"/>
    </location>
</feature>
<comment type="subcellular location">
    <subcellularLocation>
        <location evidence="9">Cell membrane</location>
        <topology evidence="9">Multi-pass membrane protein</topology>
    </subcellularLocation>
</comment>
<keyword evidence="3 9" id="KW-0645">Protease</keyword>
<feature type="active site" evidence="9">
    <location>
        <position position="145"/>
    </location>
</feature>
<evidence type="ECO:0000256" key="8">
    <source>
        <dbReference type="ARBA" id="ARBA00023136"/>
    </source>
</evidence>
<comment type="pathway">
    <text evidence="9">Protein modification; lipoprotein biosynthesis (signal peptide cleavage).</text>
</comment>
<organism evidence="11 12">
    <name type="scientific">Segatella bryantii</name>
    <name type="common">Prevotella bryantii</name>
    <dbReference type="NCBI Taxonomy" id="77095"/>
    <lineage>
        <taxon>Bacteria</taxon>
        <taxon>Pseudomonadati</taxon>
        <taxon>Bacteroidota</taxon>
        <taxon>Bacteroidia</taxon>
        <taxon>Bacteroidales</taxon>
        <taxon>Prevotellaceae</taxon>
        <taxon>Segatella</taxon>
    </lineage>
</organism>
<evidence type="ECO:0000256" key="6">
    <source>
        <dbReference type="ARBA" id="ARBA00022801"/>
    </source>
</evidence>
<feature type="transmembrane region" description="Helical" evidence="9">
    <location>
        <begin position="88"/>
        <end position="105"/>
    </location>
</feature>
<reference evidence="11 12" key="1">
    <citation type="submission" date="2017-08" db="EMBL/GenBank/DDBJ databases">
        <title>Comparative genomics of non-oral Prevotella species.</title>
        <authorList>
            <person name="Accetto T."/>
            <person name="Nograsek B."/>
            <person name="Avgustin G."/>
        </authorList>
    </citation>
    <scope>NUCLEOTIDE SEQUENCE [LARGE SCALE GENOMIC DNA]</scope>
    <source>
        <strain evidence="11 12">TC1-1</strain>
    </source>
</reference>
<evidence type="ECO:0000256" key="5">
    <source>
        <dbReference type="ARBA" id="ARBA00022750"/>
    </source>
</evidence>
<proteinExistence type="inferred from homology"/>
<evidence type="ECO:0000313" key="12">
    <source>
        <dbReference type="Proteomes" id="UP000216189"/>
    </source>
</evidence>
<keyword evidence="6 9" id="KW-0378">Hydrolase</keyword>
<evidence type="ECO:0000256" key="10">
    <source>
        <dbReference type="RuleBase" id="RU004181"/>
    </source>
</evidence>
<evidence type="ECO:0000256" key="4">
    <source>
        <dbReference type="ARBA" id="ARBA00022692"/>
    </source>
</evidence>
<evidence type="ECO:0000256" key="2">
    <source>
        <dbReference type="ARBA" id="ARBA00022475"/>
    </source>
</evidence>
<comment type="function">
    <text evidence="9">This protein specifically catalyzes the removal of signal peptides from prolipoproteins.</text>
</comment>
<evidence type="ECO:0000256" key="9">
    <source>
        <dbReference type="HAMAP-Rule" id="MF_00161"/>
    </source>
</evidence>
<keyword evidence="8 9" id="KW-0472">Membrane</keyword>
<dbReference type="NCBIfam" id="NF011369">
    <property type="entry name" value="PRK14788.1"/>
    <property type="match status" value="1"/>
</dbReference>
<keyword evidence="12" id="KW-1185">Reference proteome</keyword>
<protein>
    <recommendedName>
        <fullName evidence="9">Lipoprotein signal peptidase</fullName>
        <ecNumber evidence="9">3.4.23.36</ecNumber>
    </recommendedName>
    <alternativeName>
        <fullName evidence="9">Prolipoprotein signal peptidase</fullName>
    </alternativeName>
    <alternativeName>
        <fullName evidence="9">Signal peptidase II</fullName>
        <shortName evidence="9">SPase II</shortName>
    </alternativeName>
</protein>
<feature type="transmembrane region" description="Helical" evidence="9">
    <location>
        <begin position="63"/>
        <end position="81"/>
    </location>
</feature>
<dbReference type="PRINTS" id="PR00781">
    <property type="entry name" value="LIPOSIGPTASE"/>
</dbReference>
<comment type="caution">
    <text evidence="11">The sequence shown here is derived from an EMBL/GenBank/DDBJ whole genome shotgun (WGS) entry which is preliminary data.</text>
</comment>
<evidence type="ECO:0000256" key="3">
    <source>
        <dbReference type="ARBA" id="ARBA00022670"/>
    </source>
</evidence>